<gene>
    <name evidence="8" type="ORF">GCM10008938_36380</name>
</gene>
<feature type="transmembrane region" description="Helical" evidence="6">
    <location>
        <begin position="49"/>
        <end position="65"/>
    </location>
</feature>
<dbReference type="InterPro" id="IPR011701">
    <property type="entry name" value="MFS"/>
</dbReference>
<dbReference type="PANTHER" id="PTHR43385:SF1">
    <property type="entry name" value="RIBOFLAVIN TRANSPORTER RIBJ"/>
    <property type="match status" value="1"/>
</dbReference>
<feature type="transmembrane region" description="Helical" evidence="6">
    <location>
        <begin position="224"/>
        <end position="245"/>
    </location>
</feature>
<feature type="transmembrane region" description="Helical" evidence="6">
    <location>
        <begin position="314"/>
        <end position="333"/>
    </location>
</feature>
<dbReference type="SUPFAM" id="SSF103473">
    <property type="entry name" value="MFS general substrate transporter"/>
    <property type="match status" value="1"/>
</dbReference>
<dbReference type="Pfam" id="PF07690">
    <property type="entry name" value="MFS_1"/>
    <property type="match status" value="1"/>
</dbReference>
<comment type="subcellular location">
    <subcellularLocation>
        <location evidence="1">Membrane</location>
        <topology evidence="1">Multi-pass membrane protein</topology>
    </subcellularLocation>
</comment>
<dbReference type="InterPro" id="IPR020846">
    <property type="entry name" value="MFS_dom"/>
</dbReference>
<name>A0ABQ2D5L5_9DEIO</name>
<reference evidence="9" key="1">
    <citation type="journal article" date="2019" name="Int. J. Syst. Evol. Microbiol.">
        <title>The Global Catalogue of Microorganisms (GCM) 10K type strain sequencing project: providing services to taxonomists for standard genome sequencing and annotation.</title>
        <authorList>
            <consortium name="The Broad Institute Genomics Platform"/>
            <consortium name="The Broad Institute Genome Sequencing Center for Infectious Disease"/>
            <person name="Wu L."/>
            <person name="Ma J."/>
        </authorList>
    </citation>
    <scope>NUCLEOTIDE SEQUENCE [LARGE SCALE GENOMIC DNA]</scope>
    <source>
        <strain evidence="9">JCM 14370</strain>
    </source>
</reference>
<protein>
    <submittedName>
        <fullName evidence="8">MFS transporter</fullName>
    </submittedName>
</protein>
<dbReference type="InterPro" id="IPR052983">
    <property type="entry name" value="MFS_Riboflavin_Transporter"/>
</dbReference>
<accession>A0ABQ2D5L5</accession>
<feature type="transmembrane region" description="Helical" evidence="6">
    <location>
        <begin position="380"/>
        <end position="399"/>
    </location>
</feature>
<evidence type="ECO:0000313" key="8">
    <source>
        <dbReference type="EMBL" id="GGJ47046.1"/>
    </source>
</evidence>
<evidence type="ECO:0000256" key="3">
    <source>
        <dbReference type="ARBA" id="ARBA00022692"/>
    </source>
</evidence>
<dbReference type="EMBL" id="BMOD01000017">
    <property type="protein sequence ID" value="GGJ47046.1"/>
    <property type="molecule type" value="Genomic_DNA"/>
</dbReference>
<feature type="domain" description="Major facilitator superfamily (MFS) profile" evidence="7">
    <location>
        <begin position="1"/>
        <end position="406"/>
    </location>
</feature>
<dbReference type="PANTHER" id="PTHR43385">
    <property type="entry name" value="RIBOFLAVIN TRANSPORTER RIBJ"/>
    <property type="match status" value="1"/>
</dbReference>
<feature type="transmembrane region" description="Helical" evidence="6">
    <location>
        <begin position="165"/>
        <end position="186"/>
    </location>
</feature>
<comment type="caution">
    <text evidence="8">The sequence shown here is derived from an EMBL/GenBank/DDBJ whole genome shotgun (WGS) entry which is preliminary data.</text>
</comment>
<evidence type="ECO:0000256" key="2">
    <source>
        <dbReference type="ARBA" id="ARBA00022448"/>
    </source>
</evidence>
<dbReference type="Gene3D" id="1.20.1250.20">
    <property type="entry name" value="MFS general substrate transporter like domains"/>
    <property type="match status" value="2"/>
</dbReference>
<keyword evidence="4 6" id="KW-1133">Transmembrane helix</keyword>
<organism evidence="8 9">
    <name type="scientific">Deinococcus roseus</name>
    <dbReference type="NCBI Taxonomy" id="392414"/>
    <lineage>
        <taxon>Bacteria</taxon>
        <taxon>Thermotogati</taxon>
        <taxon>Deinococcota</taxon>
        <taxon>Deinococci</taxon>
        <taxon>Deinococcales</taxon>
        <taxon>Deinococcaceae</taxon>
        <taxon>Deinococcus</taxon>
    </lineage>
</organism>
<evidence type="ECO:0000313" key="9">
    <source>
        <dbReference type="Proteomes" id="UP000632222"/>
    </source>
</evidence>
<sequence length="413" mass="45039">MLKPFYGWTLARVLAVTCTLSYGILYYTFSVFTLPMEQELGWTRAQTSLGFSIALLVSGLLGPILGKHVDKKGARSLMTLGSLMGSVLVLLWANVQTIWQYFAVWTLMGVAWAAVFYEVAFTVIAHWFKQHRSRALLMITLVAGLASTIFIPLSTWLLAHFSWRMSLQVLSGILALGTILPHLIFLRSFPCEVGQTVDGLPETLPSQPVLSSEKPSMVLRTATFWWLTVSFMFGAANSIALAAHMVPMLTERGYSPALISTAAALVGFMSLPGRAIFTPLSDEKVSSLNLTVVTLSAQALAFLSLLVLPGQLGLWLFVGLFGLSNGALTLARAKLIADTFGTSNYGFISGAMNLWASLAKAFFPVLMGLLYLRFHGYGPVLISLSVLSVLSIFSVWQAGRFHPHANSSRTQNT</sequence>
<feature type="transmembrane region" description="Helical" evidence="6">
    <location>
        <begin position="257"/>
        <end position="276"/>
    </location>
</feature>
<proteinExistence type="predicted"/>
<feature type="transmembrane region" description="Helical" evidence="6">
    <location>
        <begin position="288"/>
        <end position="308"/>
    </location>
</feature>
<keyword evidence="2" id="KW-0813">Transport</keyword>
<keyword evidence="5 6" id="KW-0472">Membrane</keyword>
<feature type="transmembrane region" description="Helical" evidence="6">
    <location>
        <begin position="77"/>
        <end position="95"/>
    </location>
</feature>
<dbReference type="CDD" id="cd17355">
    <property type="entry name" value="MFS_YcxA_like"/>
    <property type="match status" value="1"/>
</dbReference>
<dbReference type="Proteomes" id="UP000632222">
    <property type="component" value="Unassembled WGS sequence"/>
</dbReference>
<feature type="transmembrane region" description="Helical" evidence="6">
    <location>
        <begin position="9"/>
        <end position="29"/>
    </location>
</feature>
<keyword evidence="3 6" id="KW-0812">Transmembrane</keyword>
<evidence type="ECO:0000256" key="1">
    <source>
        <dbReference type="ARBA" id="ARBA00004141"/>
    </source>
</evidence>
<feature type="transmembrane region" description="Helical" evidence="6">
    <location>
        <begin position="101"/>
        <end position="128"/>
    </location>
</feature>
<dbReference type="PROSITE" id="PS50850">
    <property type="entry name" value="MFS"/>
    <property type="match status" value="1"/>
</dbReference>
<evidence type="ECO:0000256" key="6">
    <source>
        <dbReference type="SAM" id="Phobius"/>
    </source>
</evidence>
<evidence type="ECO:0000259" key="7">
    <source>
        <dbReference type="PROSITE" id="PS50850"/>
    </source>
</evidence>
<evidence type="ECO:0000256" key="4">
    <source>
        <dbReference type="ARBA" id="ARBA00022989"/>
    </source>
</evidence>
<evidence type="ECO:0000256" key="5">
    <source>
        <dbReference type="ARBA" id="ARBA00023136"/>
    </source>
</evidence>
<dbReference type="RefSeq" id="WP_189005067.1">
    <property type="nucleotide sequence ID" value="NZ_BMOD01000017.1"/>
</dbReference>
<keyword evidence="9" id="KW-1185">Reference proteome</keyword>
<dbReference type="InterPro" id="IPR036259">
    <property type="entry name" value="MFS_trans_sf"/>
</dbReference>
<feature type="transmembrane region" description="Helical" evidence="6">
    <location>
        <begin position="135"/>
        <end position="159"/>
    </location>
</feature>